<comment type="similarity">
    <text evidence="1">Belongs to the sigma-70 factor family. ECF subfamily.</text>
</comment>
<dbReference type="PANTHER" id="PTHR43133:SF25">
    <property type="entry name" value="RNA POLYMERASE SIGMA FACTOR RFAY-RELATED"/>
    <property type="match status" value="1"/>
</dbReference>
<dbReference type="InterPro" id="IPR039425">
    <property type="entry name" value="RNA_pol_sigma-70-like"/>
</dbReference>
<dbReference type="SUPFAM" id="SSF88946">
    <property type="entry name" value="Sigma2 domain of RNA polymerase sigma factors"/>
    <property type="match status" value="1"/>
</dbReference>
<dbReference type="AlphaFoldDB" id="A0A143SZS2"/>
<keyword evidence="2" id="KW-0805">Transcription regulation</keyword>
<dbReference type="InterPro" id="IPR036388">
    <property type="entry name" value="WH-like_DNA-bd_sf"/>
</dbReference>
<reference evidence="7" key="1">
    <citation type="submission" date="2016-03" db="EMBL/GenBank/DDBJ databases">
        <title>Complete sequence of the second linear plasmid SAP2 of Streptomyces avermitilis.</title>
        <authorList>
            <person name="Ikeda H."/>
        </authorList>
    </citation>
    <scope>NUCLEOTIDE SEQUENCE</scope>
    <source>
        <strain evidence="7">MA-4680</strain>
        <plasmid evidence="7">SAP2</plasmid>
    </source>
</reference>
<evidence type="ECO:0000259" key="6">
    <source>
        <dbReference type="Pfam" id="PF08281"/>
    </source>
</evidence>
<dbReference type="InterPro" id="IPR013324">
    <property type="entry name" value="RNA_pol_sigma_r3/r4-like"/>
</dbReference>
<evidence type="ECO:0000256" key="3">
    <source>
        <dbReference type="ARBA" id="ARBA00023082"/>
    </source>
</evidence>
<evidence type="ECO:0000256" key="4">
    <source>
        <dbReference type="ARBA" id="ARBA00023163"/>
    </source>
</evidence>
<dbReference type="InterPro" id="IPR007627">
    <property type="entry name" value="RNA_pol_sigma70_r2"/>
</dbReference>
<name>A0A143SZS2_STRAW</name>
<proteinExistence type="inferred from homology"/>
<evidence type="ECO:0000256" key="2">
    <source>
        <dbReference type="ARBA" id="ARBA00023015"/>
    </source>
</evidence>
<dbReference type="GO" id="GO:0006352">
    <property type="term" value="P:DNA-templated transcription initiation"/>
    <property type="evidence" value="ECO:0007669"/>
    <property type="project" value="InterPro"/>
</dbReference>
<evidence type="ECO:0000259" key="5">
    <source>
        <dbReference type="Pfam" id="PF04542"/>
    </source>
</evidence>
<geneLocation type="plasmid" evidence="7">
    <name>SAP2</name>
</geneLocation>
<dbReference type="GO" id="GO:0016987">
    <property type="term" value="F:sigma factor activity"/>
    <property type="evidence" value="ECO:0007669"/>
    <property type="project" value="UniProtKB-KW"/>
</dbReference>
<accession>A0A143SZS2</accession>
<dbReference type="PANTHER" id="PTHR43133">
    <property type="entry name" value="RNA POLYMERASE ECF-TYPE SIGMA FACTO"/>
    <property type="match status" value="1"/>
</dbReference>
<organism evidence="7">
    <name type="scientific">Streptomyces avermitilis (strain ATCC 31267 / DSM 46492 / JCM 5070 / NBRC 14893 / NCIMB 12804 / NRRL 8165 / MA-4680)</name>
    <dbReference type="NCBI Taxonomy" id="227882"/>
    <lineage>
        <taxon>Bacteria</taxon>
        <taxon>Bacillati</taxon>
        <taxon>Actinomycetota</taxon>
        <taxon>Actinomycetes</taxon>
        <taxon>Kitasatosporales</taxon>
        <taxon>Streptomycetaceae</taxon>
        <taxon>Streptomyces</taxon>
    </lineage>
</organism>
<dbReference type="RefSeq" id="WP_052082509.1">
    <property type="nucleotide sequence ID" value="NZ_BAVY01000065.1"/>
</dbReference>
<dbReference type="Gene3D" id="1.10.1740.10">
    <property type="match status" value="1"/>
</dbReference>
<keyword evidence="7" id="KW-0614">Plasmid</keyword>
<keyword evidence="3" id="KW-0731">Sigma factor</keyword>
<dbReference type="SUPFAM" id="SSF88659">
    <property type="entry name" value="Sigma3 and sigma4 domains of RNA polymerase sigma factors"/>
    <property type="match status" value="1"/>
</dbReference>
<evidence type="ECO:0000313" key="7">
    <source>
        <dbReference type="EMBL" id="BAU77456.1"/>
    </source>
</evidence>
<gene>
    <name evidence="7" type="primary">sig1</name>
    <name evidence="7" type="ORF">SAVERM_2p012</name>
</gene>
<dbReference type="InterPro" id="IPR013249">
    <property type="entry name" value="RNA_pol_sigma70_r4_t2"/>
</dbReference>
<dbReference type="InterPro" id="IPR013325">
    <property type="entry name" value="RNA_pol_sigma_r2"/>
</dbReference>
<keyword evidence="4" id="KW-0804">Transcription</keyword>
<feature type="domain" description="RNA polymerase sigma factor 70 region 4 type 2" evidence="6">
    <location>
        <begin position="103"/>
        <end position="152"/>
    </location>
</feature>
<feature type="domain" description="RNA polymerase sigma-70 region 2" evidence="5">
    <location>
        <begin position="13"/>
        <end position="73"/>
    </location>
</feature>
<dbReference type="Pfam" id="PF08281">
    <property type="entry name" value="Sigma70_r4_2"/>
    <property type="match status" value="1"/>
</dbReference>
<dbReference type="Gene3D" id="1.10.10.10">
    <property type="entry name" value="Winged helix-like DNA-binding domain superfamily/Winged helix DNA-binding domain"/>
    <property type="match status" value="1"/>
</dbReference>
<protein>
    <submittedName>
        <fullName evidence="7">Putative RNA polymerase ECF-subfamily sigma factor</fullName>
    </submittedName>
</protein>
<dbReference type="Pfam" id="PF04542">
    <property type="entry name" value="Sigma70_r2"/>
    <property type="match status" value="1"/>
</dbReference>
<evidence type="ECO:0000256" key="1">
    <source>
        <dbReference type="ARBA" id="ARBA00010641"/>
    </source>
</evidence>
<dbReference type="EMBL" id="AP017380">
    <property type="protein sequence ID" value="BAU77456.1"/>
    <property type="molecule type" value="Genomic_DNA"/>
</dbReference>
<dbReference type="GO" id="GO:0003677">
    <property type="term" value="F:DNA binding"/>
    <property type="evidence" value="ECO:0007669"/>
    <property type="project" value="InterPro"/>
</dbReference>
<sequence length="160" mass="17715">MGQRGSVWFEDVYRDHRHHVWRYLLRRMPERDAEDALAEVFSQAWASRHSLRGPALPWLYGIARHVVARTLARVHQSAGSSAPLTLPVADSAEEQTAARSGALAALSCLSDAEREAVLLIAWEGLSPAQAARAAGCSTPAMTLRLHRARRRLERELGEAT</sequence>